<gene>
    <name evidence="1" type="ORF">rCG_36449</name>
</gene>
<sequence>MDAEGMSKYYAAVQLRIEEGMRKAQVLCKHTLKVKDLYDEDIRKAIY</sequence>
<name>A6IQ55_RAT</name>
<evidence type="ECO:0000313" key="1">
    <source>
        <dbReference type="EMBL" id="EDL95958.1"/>
    </source>
</evidence>
<proteinExistence type="predicted"/>
<dbReference type="EMBL" id="CH473966">
    <property type="protein sequence ID" value="EDL95958.1"/>
    <property type="molecule type" value="Genomic_DNA"/>
</dbReference>
<evidence type="ECO:0000313" key="2">
    <source>
        <dbReference type="Proteomes" id="UP000234681"/>
    </source>
</evidence>
<organism evidence="1 2">
    <name type="scientific">Rattus norvegicus</name>
    <name type="common">Rat</name>
    <dbReference type="NCBI Taxonomy" id="10116"/>
    <lineage>
        <taxon>Eukaryota</taxon>
        <taxon>Metazoa</taxon>
        <taxon>Chordata</taxon>
        <taxon>Craniata</taxon>
        <taxon>Vertebrata</taxon>
        <taxon>Euteleostomi</taxon>
        <taxon>Mammalia</taxon>
        <taxon>Eutheria</taxon>
        <taxon>Euarchontoglires</taxon>
        <taxon>Glires</taxon>
        <taxon>Rodentia</taxon>
        <taxon>Myomorpha</taxon>
        <taxon>Muroidea</taxon>
        <taxon>Muridae</taxon>
        <taxon>Murinae</taxon>
        <taxon>Rattus</taxon>
    </lineage>
</organism>
<reference evidence="1 2" key="1">
    <citation type="submission" date="2005-09" db="EMBL/GenBank/DDBJ databases">
        <authorList>
            <person name="Mural R.J."/>
            <person name="Li P.W."/>
            <person name="Adams M.D."/>
            <person name="Amanatides P.G."/>
            <person name="Baden-Tillson H."/>
            <person name="Barnstead M."/>
            <person name="Chin S.H."/>
            <person name="Dew I."/>
            <person name="Evans C.A."/>
            <person name="Ferriera S."/>
            <person name="Flanigan M."/>
            <person name="Fosler C."/>
            <person name="Glodek A."/>
            <person name="Gu Z."/>
            <person name="Holt R.A."/>
            <person name="Jennings D."/>
            <person name="Kraft C.L."/>
            <person name="Lu F."/>
            <person name="Nguyen T."/>
            <person name="Nusskern D.R."/>
            <person name="Pfannkoch C.M."/>
            <person name="Sitter C."/>
            <person name="Sutton G.G."/>
            <person name="Venter J.C."/>
            <person name="Wang Z."/>
            <person name="Woodage T."/>
            <person name="Zheng X.H."/>
            <person name="Zhong F."/>
        </authorList>
    </citation>
    <scope>NUCLEOTIDE SEQUENCE [LARGE SCALE GENOMIC DNA]</scope>
    <source>
        <strain>BN</strain>
        <strain evidence="2">Sprague-Dawley</strain>
    </source>
</reference>
<accession>A6IQ55</accession>
<dbReference type="AlphaFoldDB" id="A6IQ55"/>
<dbReference type="Proteomes" id="UP000234681">
    <property type="component" value="Chromosome X"/>
</dbReference>
<protein>
    <submittedName>
        <fullName evidence="1">RCG36449</fullName>
    </submittedName>
</protein>